<protein>
    <submittedName>
        <fullName evidence="2">Helix-turn-helix domain-containing protein</fullName>
    </submittedName>
</protein>
<organism evidence="2 3">
    <name type="scientific">Blautia obeum</name>
    <dbReference type="NCBI Taxonomy" id="40520"/>
    <lineage>
        <taxon>Bacteria</taxon>
        <taxon>Bacillati</taxon>
        <taxon>Bacillota</taxon>
        <taxon>Clostridia</taxon>
        <taxon>Lachnospirales</taxon>
        <taxon>Lachnospiraceae</taxon>
        <taxon>Blautia</taxon>
    </lineage>
</organism>
<evidence type="ECO:0000313" key="2">
    <source>
        <dbReference type="EMBL" id="RCH44597.1"/>
    </source>
</evidence>
<dbReference type="GO" id="GO:0003677">
    <property type="term" value="F:DNA binding"/>
    <property type="evidence" value="ECO:0007669"/>
    <property type="project" value="InterPro"/>
</dbReference>
<dbReference type="Proteomes" id="UP000253208">
    <property type="component" value="Unassembled WGS sequence"/>
</dbReference>
<evidence type="ECO:0000313" key="3">
    <source>
        <dbReference type="Proteomes" id="UP000253208"/>
    </source>
</evidence>
<proteinExistence type="predicted"/>
<gene>
    <name evidence="2" type="ORF">C4886_06170</name>
</gene>
<dbReference type="SUPFAM" id="SSF47413">
    <property type="entry name" value="lambda repressor-like DNA-binding domains"/>
    <property type="match status" value="1"/>
</dbReference>
<sequence>MTGYAVKHSIRAEDIRILRKKLKLTQKDFAKLVNVSQKTIERWESENRDITGPVTTLVHILNEYPQIEENLRVPEKEYPIRLWYMFKSEICTIIDVDERGRKVKIYNYTNNFIKKAFGRNEKPTFEEYEEFLESRCFPRQRDKIKLVLEDLNLPFYDPFMIIEKTEGRMAEDDFWIRIER</sequence>
<dbReference type="InterPro" id="IPR010982">
    <property type="entry name" value="Lambda_DNA-bd_dom_sf"/>
</dbReference>
<dbReference type="PROSITE" id="PS50943">
    <property type="entry name" value="HTH_CROC1"/>
    <property type="match status" value="1"/>
</dbReference>
<evidence type="ECO:0000259" key="1">
    <source>
        <dbReference type="PROSITE" id="PS50943"/>
    </source>
</evidence>
<dbReference type="EMBL" id="PSQG01000007">
    <property type="protein sequence ID" value="RCH44597.1"/>
    <property type="molecule type" value="Genomic_DNA"/>
</dbReference>
<accession>A0A367G1M4</accession>
<dbReference type="RefSeq" id="WP_015526587.1">
    <property type="nucleotide sequence ID" value="NZ_PSQG01000007.1"/>
</dbReference>
<dbReference type="CDD" id="cd00093">
    <property type="entry name" value="HTH_XRE"/>
    <property type="match status" value="1"/>
</dbReference>
<dbReference type="SMART" id="SM00530">
    <property type="entry name" value="HTH_XRE"/>
    <property type="match status" value="1"/>
</dbReference>
<comment type="caution">
    <text evidence="2">The sequence shown here is derived from an EMBL/GenBank/DDBJ whole genome shotgun (WGS) entry which is preliminary data.</text>
</comment>
<reference evidence="2 3" key="1">
    <citation type="submission" date="2018-02" db="EMBL/GenBank/DDBJ databases">
        <title>Complete genome sequencing of Faecalibacterium prausnitzii strains isolated from the human gut.</title>
        <authorList>
            <person name="Fitzgerald B.C."/>
            <person name="Shkoporov A.N."/>
            <person name="Ross P.R."/>
            <person name="Hill C."/>
        </authorList>
    </citation>
    <scope>NUCLEOTIDE SEQUENCE [LARGE SCALE GENOMIC DNA]</scope>
    <source>
        <strain evidence="2 3">APC942/31-1</strain>
    </source>
</reference>
<dbReference type="InterPro" id="IPR001387">
    <property type="entry name" value="Cro/C1-type_HTH"/>
</dbReference>
<feature type="domain" description="HTH cro/C1-type" evidence="1">
    <location>
        <begin position="15"/>
        <end position="51"/>
    </location>
</feature>
<dbReference type="AlphaFoldDB" id="A0A367G1M4"/>
<name>A0A367G1M4_9FIRM</name>
<dbReference type="Pfam" id="PF01381">
    <property type="entry name" value="HTH_3"/>
    <property type="match status" value="1"/>
</dbReference>
<dbReference type="Gene3D" id="1.10.260.40">
    <property type="entry name" value="lambda repressor-like DNA-binding domains"/>
    <property type="match status" value="1"/>
</dbReference>